<keyword evidence="8" id="KW-1185">Reference proteome</keyword>
<keyword evidence="1 5" id="KW-0812">Transmembrane</keyword>
<feature type="transmembrane region" description="Helical" evidence="5">
    <location>
        <begin position="60"/>
        <end position="84"/>
    </location>
</feature>
<feature type="transmembrane region" description="Helical" evidence="5">
    <location>
        <begin position="120"/>
        <end position="142"/>
    </location>
</feature>
<feature type="compositionally biased region" description="Low complexity" evidence="4">
    <location>
        <begin position="9"/>
        <end position="20"/>
    </location>
</feature>
<dbReference type="Pfam" id="PF07690">
    <property type="entry name" value="MFS_1"/>
    <property type="match status" value="1"/>
</dbReference>
<gene>
    <name evidence="7" type="ORF">ACFONC_06950</name>
</gene>
<sequence length="428" mass="44005">MKTSPSPPSSTRLRPGSRPGQALAEGRALVLAGIVLSALNLRTAVTSITPLLDELGRVFGFGGTMAGVLGMLPSAAFAVFGVATPSIAHRIGLERAALLSMALAALGLVLRSLADGTGGLLFGSIVALAGMGMGNVVLPPLVKRYFADRVGMLSTLYITVLQLGTILPALLAVPVAAAVGWRISMGAWALVAVAAALPWIGVLWIGRRRESDLARCHDAAVVAGDEAPELAAPAPRGKVWRTSLGWGMALMFGMTSLATYSMFTWLPKILTEAGATPAFGGTMLALYSALGLAGALTIPALAVRVANPFPLVLACAACHFAGFAGLLLAPMAAPLLWVPLVGLGPSTFPLGLTLINLRTRTSSGSASLSGFMQGVGYALACLGPLLFGVLHEATGGWTWPFAMLGASVALMVVGGWQACKPRVLEDCW</sequence>
<evidence type="ECO:0000256" key="3">
    <source>
        <dbReference type="ARBA" id="ARBA00023136"/>
    </source>
</evidence>
<feature type="domain" description="Major facilitator superfamily (MFS) profile" evidence="6">
    <location>
        <begin position="26"/>
        <end position="423"/>
    </location>
</feature>
<dbReference type="CDD" id="cd17339">
    <property type="entry name" value="MFS_NIMT_CynX_like"/>
    <property type="match status" value="1"/>
</dbReference>
<evidence type="ECO:0000256" key="5">
    <source>
        <dbReference type="SAM" id="Phobius"/>
    </source>
</evidence>
<comment type="caution">
    <text evidence="7">The sequence shown here is derived from an EMBL/GenBank/DDBJ whole genome shotgun (WGS) entry which is preliminary data.</text>
</comment>
<dbReference type="SUPFAM" id="SSF103473">
    <property type="entry name" value="MFS general substrate transporter"/>
    <property type="match status" value="1"/>
</dbReference>
<feature type="transmembrane region" description="Helical" evidence="5">
    <location>
        <begin position="185"/>
        <end position="205"/>
    </location>
</feature>
<feature type="transmembrane region" description="Helical" evidence="5">
    <location>
        <begin position="309"/>
        <end position="329"/>
    </location>
</feature>
<dbReference type="PROSITE" id="PS50850">
    <property type="entry name" value="MFS"/>
    <property type="match status" value="1"/>
</dbReference>
<keyword evidence="3 5" id="KW-0472">Membrane</keyword>
<accession>A0ABV7XLE7</accession>
<dbReference type="InterPro" id="IPR052524">
    <property type="entry name" value="MFS_Cyanate_Porter"/>
</dbReference>
<dbReference type="PANTHER" id="PTHR23523">
    <property type="match status" value="1"/>
</dbReference>
<evidence type="ECO:0000256" key="2">
    <source>
        <dbReference type="ARBA" id="ARBA00022989"/>
    </source>
</evidence>
<dbReference type="InterPro" id="IPR036259">
    <property type="entry name" value="MFS_trans_sf"/>
</dbReference>
<dbReference type="InterPro" id="IPR020846">
    <property type="entry name" value="MFS_dom"/>
</dbReference>
<feature type="region of interest" description="Disordered" evidence="4">
    <location>
        <begin position="1"/>
        <end position="20"/>
    </location>
</feature>
<dbReference type="Gene3D" id="1.20.1250.20">
    <property type="entry name" value="MFS general substrate transporter like domains"/>
    <property type="match status" value="1"/>
</dbReference>
<dbReference type="InterPro" id="IPR011701">
    <property type="entry name" value="MFS"/>
</dbReference>
<feature type="transmembrane region" description="Helical" evidence="5">
    <location>
        <begin position="397"/>
        <end position="416"/>
    </location>
</feature>
<reference evidence="8" key="1">
    <citation type="journal article" date="2019" name="Int. J. Syst. Evol. Microbiol.">
        <title>The Global Catalogue of Microorganisms (GCM) 10K type strain sequencing project: providing services to taxonomists for standard genome sequencing and annotation.</title>
        <authorList>
            <consortium name="The Broad Institute Genomics Platform"/>
            <consortium name="The Broad Institute Genome Sequencing Center for Infectious Disease"/>
            <person name="Wu L."/>
            <person name="Ma J."/>
        </authorList>
    </citation>
    <scope>NUCLEOTIDE SEQUENCE [LARGE SCALE GENOMIC DNA]</scope>
    <source>
        <strain evidence="8">KCTC 42441</strain>
    </source>
</reference>
<proteinExistence type="predicted"/>
<organism evidence="7 8">
    <name type="scientific">Luteimonas soli</name>
    <dbReference type="NCBI Taxonomy" id="1648966"/>
    <lineage>
        <taxon>Bacteria</taxon>
        <taxon>Pseudomonadati</taxon>
        <taxon>Pseudomonadota</taxon>
        <taxon>Gammaproteobacteria</taxon>
        <taxon>Lysobacterales</taxon>
        <taxon>Lysobacteraceae</taxon>
        <taxon>Luteimonas</taxon>
    </lineage>
</organism>
<keyword evidence="2 5" id="KW-1133">Transmembrane helix</keyword>
<feature type="transmembrane region" description="Helical" evidence="5">
    <location>
        <begin position="278"/>
        <end position="302"/>
    </location>
</feature>
<evidence type="ECO:0000259" key="6">
    <source>
        <dbReference type="PROSITE" id="PS50850"/>
    </source>
</evidence>
<dbReference type="EMBL" id="JBHRYA010000003">
    <property type="protein sequence ID" value="MFC3715883.1"/>
    <property type="molecule type" value="Genomic_DNA"/>
</dbReference>
<dbReference type="Proteomes" id="UP001595705">
    <property type="component" value="Unassembled WGS sequence"/>
</dbReference>
<evidence type="ECO:0000313" key="7">
    <source>
        <dbReference type="EMBL" id="MFC3715883.1"/>
    </source>
</evidence>
<feature type="transmembrane region" description="Helical" evidence="5">
    <location>
        <begin position="335"/>
        <end position="357"/>
    </location>
</feature>
<feature type="transmembrane region" description="Helical" evidence="5">
    <location>
        <begin position="369"/>
        <end position="391"/>
    </location>
</feature>
<feature type="transmembrane region" description="Helical" evidence="5">
    <location>
        <begin position="154"/>
        <end position="179"/>
    </location>
</feature>
<evidence type="ECO:0000256" key="1">
    <source>
        <dbReference type="ARBA" id="ARBA00022692"/>
    </source>
</evidence>
<feature type="transmembrane region" description="Helical" evidence="5">
    <location>
        <begin position="244"/>
        <end position="266"/>
    </location>
</feature>
<evidence type="ECO:0000313" key="8">
    <source>
        <dbReference type="Proteomes" id="UP001595705"/>
    </source>
</evidence>
<dbReference type="RefSeq" id="WP_386742979.1">
    <property type="nucleotide sequence ID" value="NZ_JBHRYA010000003.1"/>
</dbReference>
<name>A0ABV7XLE7_9GAMM</name>
<protein>
    <submittedName>
        <fullName evidence="7">CynX/NimT family MFS transporter</fullName>
    </submittedName>
</protein>
<feature type="transmembrane region" description="Helical" evidence="5">
    <location>
        <begin position="96"/>
        <end position="114"/>
    </location>
</feature>
<evidence type="ECO:0000256" key="4">
    <source>
        <dbReference type="SAM" id="MobiDB-lite"/>
    </source>
</evidence>
<dbReference type="PANTHER" id="PTHR23523:SF2">
    <property type="entry name" value="2-NITROIMIDAZOLE TRANSPORTER"/>
    <property type="match status" value="1"/>
</dbReference>